<evidence type="ECO:0000313" key="2">
    <source>
        <dbReference type="EMBL" id="CAD1469431.1"/>
    </source>
</evidence>
<comment type="caution">
    <text evidence="2">The sequence shown here is derived from an EMBL/GenBank/DDBJ whole genome shotgun (WGS) entry which is preliminary data.</text>
</comment>
<protein>
    <submittedName>
        <fullName evidence="2">Uncharacterized protein</fullName>
    </submittedName>
</protein>
<feature type="non-terminal residue" evidence="2">
    <location>
        <position position="203"/>
    </location>
</feature>
<evidence type="ECO:0000313" key="3">
    <source>
        <dbReference type="Proteomes" id="UP000752696"/>
    </source>
</evidence>
<dbReference type="AlphaFoldDB" id="A0A6V7GUX8"/>
<gene>
    <name evidence="2" type="ORF">MHI_LOCUS125781</name>
</gene>
<feature type="transmembrane region" description="Helical" evidence="1">
    <location>
        <begin position="130"/>
        <end position="155"/>
    </location>
</feature>
<proteinExistence type="predicted"/>
<feature type="transmembrane region" description="Helical" evidence="1">
    <location>
        <begin position="74"/>
        <end position="99"/>
    </location>
</feature>
<keyword evidence="3" id="KW-1185">Reference proteome</keyword>
<accession>A0A6V7GUX8</accession>
<sequence length="203" mass="23078">IVSLSNSEITLQSCVVTLSTTTPFLLFFLRYVNFIEISSNLQFFIDQICMEESLLQDLVETQILTKFIEDGNQVFGTCSTGIITFTSYLLGPIILDLIIPLNESRTRLLKYITEFSHDRTVYLDIVTFNFVFVATVGLLCIICTESLLTIFAHYLSGLFKITSYRLRKAVINLSKVNPLSQQVELNSLDFRQAVDIHNRAIVL</sequence>
<evidence type="ECO:0000256" key="1">
    <source>
        <dbReference type="SAM" id="Phobius"/>
    </source>
</evidence>
<keyword evidence="1" id="KW-0812">Transmembrane</keyword>
<dbReference type="OrthoDB" id="7696577at2759"/>
<keyword evidence="1" id="KW-1133">Transmembrane helix</keyword>
<name>A0A6V7GUX8_9HYME</name>
<reference evidence="2" key="1">
    <citation type="submission" date="2020-07" db="EMBL/GenBank/DDBJ databases">
        <authorList>
            <person name="Nazaruddin N."/>
        </authorList>
    </citation>
    <scope>NUCLEOTIDE SEQUENCE</scope>
</reference>
<dbReference type="Proteomes" id="UP000752696">
    <property type="component" value="Unassembled WGS sequence"/>
</dbReference>
<feature type="non-terminal residue" evidence="2">
    <location>
        <position position="1"/>
    </location>
</feature>
<dbReference type="EMBL" id="CAJDYZ010002419">
    <property type="protein sequence ID" value="CAD1469431.1"/>
    <property type="molecule type" value="Genomic_DNA"/>
</dbReference>
<organism evidence="2 3">
    <name type="scientific">Heterotrigona itama</name>
    <dbReference type="NCBI Taxonomy" id="395501"/>
    <lineage>
        <taxon>Eukaryota</taxon>
        <taxon>Metazoa</taxon>
        <taxon>Ecdysozoa</taxon>
        <taxon>Arthropoda</taxon>
        <taxon>Hexapoda</taxon>
        <taxon>Insecta</taxon>
        <taxon>Pterygota</taxon>
        <taxon>Neoptera</taxon>
        <taxon>Endopterygota</taxon>
        <taxon>Hymenoptera</taxon>
        <taxon>Apocrita</taxon>
        <taxon>Aculeata</taxon>
        <taxon>Apoidea</taxon>
        <taxon>Anthophila</taxon>
        <taxon>Apidae</taxon>
        <taxon>Heterotrigona</taxon>
    </lineage>
</organism>
<keyword evidence="1" id="KW-0472">Membrane</keyword>